<evidence type="ECO:0008006" key="4">
    <source>
        <dbReference type="Google" id="ProtNLM"/>
    </source>
</evidence>
<dbReference type="InterPro" id="IPR011989">
    <property type="entry name" value="ARM-like"/>
</dbReference>
<dbReference type="eggNOG" id="COG1413">
    <property type="taxonomic scope" value="Bacteria"/>
</dbReference>
<protein>
    <recommendedName>
        <fullName evidence="4">HEAT repeat domain-containing protein</fullName>
    </recommendedName>
</protein>
<gene>
    <name evidence="2" type="ordered locus">GFO_0845</name>
</gene>
<dbReference type="Gene3D" id="1.25.10.10">
    <property type="entry name" value="Leucine-rich Repeat Variant"/>
    <property type="match status" value="1"/>
</dbReference>
<dbReference type="SUPFAM" id="SSF48371">
    <property type="entry name" value="ARM repeat"/>
    <property type="match status" value="1"/>
</dbReference>
<dbReference type="Pfam" id="PF13646">
    <property type="entry name" value="HEAT_2"/>
    <property type="match status" value="1"/>
</dbReference>
<keyword evidence="1" id="KW-0812">Transmembrane</keyword>
<name>A0LZM4_CHRFK</name>
<feature type="transmembrane region" description="Helical" evidence="1">
    <location>
        <begin position="52"/>
        <end position="72"/>
    </location>
</feature>
<dbReference type="EMBL" id="CU207366">
    <property type="protein sequence ID" value="CAL65819.1"/>
    <property type="molecule type" value="Genomic_DNA"/>
</dbReference>
<accession>A0LZM4</accession>
<dbReference type="STRING" id="411154.GFO_0845"/>
<proteinExistence type="predicted"/>
<organism evidence="2 3">
    <name type="scientific">Christiangramia forsetii (strain DSM 17595 / CGMCC 1.15422 / KT0803)</name>
    <name type="common">Gramella forsetii</name>
    <dbReference type="NCBI Taxonomy" id="411154"/>
    <lineage>
        <taxon>Bacteria</taxon>
        <taxon>Pseudomonadati</taxon>
        <taxon>Bacteroidota</taxon>
        <taxon>Flavobacteriia</taxon>
        <taxon>Flavobacteriales</taxon>
        <taxon>Flavobacteriaceae</taxon>
        <taxon>Christiangramia</taxon>
    </lineage>
</organism>
<keyword evidence="1" id="KW-0472">Membrane</keyword>
<sequence length="374" mass="43981">MILLPSLLILMNYHLGLRDSLRKTPILAKPLSLETLFRNITENGNWVLKINTLFAIFFLLVTLGFVFAILYLRISKIIKDRNVEKQKEVLSNFITLYLFDDKLPSEKEILEFRKENIKTSLDEKVAIKVLLVFEENFKGETNEKIKELFFKWDLSKIVETDLKSGKWYRVARAIYVASELNLKRFQTVIEEFIDSERDELRQQAILYFIHLSHEEPLAFFSKIKKPLTLWEQIYIEECLKSNYTGTVPDFSKWLNSELISIKVFSIKMIGDYNQYKNVPQLIPFLKSSHEDLKKGAIQSLGNLGYPELLPHLHASFHEETPAVKTFILNVVRKIGSIDDFLGFEKLISEKDWVSRQVYFKLWNNWRKELEISTV</sequence>
<dbReference type="HOGENOM" id="CLU_823413_0_0_10"/>
<keyword evidence="1" id="KW-1133">Transmembrane helix</keyword>
<evidence type="ECO:0000256" key="1">
    <source>
        <dbReference type="SAM" id="Phobius"/>
    </source>
</evidence>
<evidence type="ECO:0000313" key="3">
    <source>
        <dbReference type="Proteomes" id="UP000000755"/>
    </source>
</evidence>
<reference evidence="2 3" key="1">
    <citation type="journal article" date="2006" name="Environ. Microbiol.">
        <title>Whole genome analysis of the marine Bacteroidetes'Gramella forsetii' reveals adaptations to degradation of polymeric organic matter.</title>
        <authorList>
            <person name="Bauer M."/>
            <person name="Kube M."/>
            <person name="Teeling H."/>
            <person name="Richter M."/>
            <person name="Lombardot T."/>
            <person name="Allers E."/>
            <person name="Wuerdemann C.A."/>
            <person name="Quast C."/>
            <person name="Kuhl H."/>
            <person name="Knaust F."/>
            <person name="Woebken D."/>
            <person name="Bischof K."/>
            <person name="Mussmann M."/>
            <person name="Choudhuri J.V."/>
            <person name="Meyer F."/>
            <person name="Reinhardt R."/>
            <person name="Amann R.I."/>
            <person name="Gloeckner F.O."/>
        </authorList>
    </citation>
    <scope>NUCLEOTIDE SEQUENCE [LARGE SCALE GENOMIC DNA]</scope>
    <source>
        <strain evidence="2 3">KT0803</strain>
    </source>
</reference>
<dbReference type="AlphaFoldDB" id="A0LZM4"/>
<dbReference type="KEGG" id="gfo:GFO_0845"/>
<dbReference type="InterPro" id="IPR016024">
    <property type="entry name" value="ARM-type_fold"/>
</dbReference>
<dbReference type="Proteomes" id="UP000000755">
    <property type="component" value="Chromosome"/>
</dbReference>
<evidence type="ECO:0000313" key="2">
    <source>
        <dbReference type="EMBL" id="CAL65819.1"/>
    </source>
</evidence>